<dbReference type="AlphaFoldDB" id="A0A7E4VXV5"/>
<dbReference type="InterPro" id="IPR033749">
    <property type="entry name" value="Polyprenyl_synt_CS"/>
</dbReference>
<evidence type="ECO:0000256" key="5">
    <source>
        <dbReference type="ARBA" id="ARBA00033740"/>
    </source>
</evidence>
<comment type="similarity">
    <text evidence="7">Belongs to the FPP/GGPP synthase family.</text>
</comment>
<reference evidence="8" key="1">
    <citation type="journal article" date="2013" name="Genetics">
        <title>The draft genome and transcriptome of Panagrellus redivivus are shaped by the harsh demands of a free-living lifestyle.</title>
        <authorList>
            <person name="Srinivasan J."/>
            <person name="Dillman A.R."/>
            <person name="Macchietto M.G."/>
            <person name="Heikkinen L."/>
            <person name="Lakso M."/>
            <person name="Fracchia K.M."/>
            <person name="Antoshechkin I."/>
            <person name="Mortazavi A."/>
            <person name="Wong G."/>
            <person name="Sternberg P.W."/>
        </authorList>
    </citation>
    <scope>NUCLEOTIDE SEQUENCE [LARGE SCALE GENOMIC DNA]</scope>
    <source>
        <strain evidence="8">MT8872</strain>
    </source>
</reference>
<evidence type="ECO:0000256" key="7">
    <source>
        <dbReference type="RuleBase" id="RU004466"/>
    </source>
</evidence>
<evidence type="ECO:0000256" key="4">
    <source>
        <dbReference type="ARBA" id="ARBA00022842"/>
    </source>
</evidence>
<proteinExistence type="inferred from homology"/>
<dbReference type="GO" id="GO:0005737">
    <property type="term" value="C:cytoplasm"/>
    <property type="evidence" value="ECO:0007669"/>
    <property type="project" value="TreeGrafter"/>
</dbReference>
<evidence type="ECO:0000313" key="8">
    <source>
        <dbReference type="Proteomes" id="UP000492821"/>
    </source>
</evidence>
<dbReference type="SUPFAM" id="SSF48576">
    <property type="entry name" value="Terpenoid synthases"/>
    <property type="match status" value="1"/>
</dbReference>
<keyword evidence="2 7" id="KW-0808">Transferase</keyword>
<dbReference type="Proteomes" id="UP000492821">
    <property type="component" value="Unassembled WGS sequence"/>
</dbReference>
<dbReference type="GO" id="GO:0004161">
    <property type="term" value="F:dimethylallyltranstransferase activity"/>
    <property type="evidence" value="ECO:0007669"/>
    <property type="project" value="TreeGrafter"/>
</dbReference>
<evidence type="ECO:0000256" key="1">
    <source>
        <dbReference type="ARBA" id="ARBA00001946"/>
    </source>
</evidence>
<comment type="pathway">
    <text evidence="5">Pheromone biosynthesis.</text>
</comment>
<dbReference type="GO" id="GO:0045337">
    <property type="term" value="P:farnesyl diphosphate biosynthetic process"/>
    <property type="evidence" value="ECO:0007669"/>
    <property type="project" value="TreeGrafter"/>
</dbReference>
<organism evidence="8 9">
    <name type="scientific">Panagrellus redivivus</name>
    <name type="common">Microworm</name>
    <dbReference type="NCBI Taxonomy" id="6233"/>
    <lineage>
        <taxon>Eukaryota</taxon>
        <taxon>Metazoa</taxon>
        <taxon>Ecdysozoa</taxon>
        <taxon>Nematoda</taxon>
        <taxon>Chromadorea</taxon>
        <taxon>Rhabditida</taxon>
        <taxon>Tylenchina</taxon>
        <taxon>Panagrolaimomorpha</taxon>
        <taxon>Panagrolaimoidea</taxon>
        <taxon>Panagrolaimidae</taxon>
        <taxon>Panagrellus</taxon>
    </lineage>
</organism>
<dbReference type="Gene3D" id="1.10.600.10">
    <property type="entry name" value="Farnesyl Diphosphate Synthase"/>
    <property type="match status" value="1"/>
</dbReference>
<evidence type="ECO:0000256" key="3">
    <source>
        <dbReference type="ARBA" id="ARBA00022723"/>
    </source>
</evidence>
<comment type="cofactor">
    <cofactor evidence="1">
        <name>Mg(2+)</name>
        <dbReference type="ChEBI" id="CHEBI:18420"/>
    </cofactor>
</comment>
<dbReference type="PANTHER" id="PTHR11525:SF0">
    <property type="entry name" value="FARNESYL PYROPHOSPHATE SYNTHASE"/>
    <property type="match status" value="1"/>
</dbReference>
<protein>
    <recommendedName>
        <fullName evidence="6">Farnesyl pyrophosphate synthase</fullName>
    </recommendedName>
</protein>
<reference evidence="9" key="2">
    <citation type="submission" date="2020-10" db="UniProtKB">
        <authorList>
            <consortium name="WormBaseParasite"/>
        </authorList>
    </citation>
    <scope>IDENTIFICATION</scope>
</reference>
<dbReference type="GO" id="GO:0042811">
    <property type="term" value="P:pheromone biosynthetic process"/>
    <property type="evidence" value="ECO:0007669"/>
    <property type="project" value="UniProtKB-ARBA"/>
</dbReference>
<dbReference type="Pfam" id="PF00348">
    <property type="entry name" value="polyprenyl_synt"/>
    <property type="match status" value="1"/>
</dbReference>
<dbReference type="GO" id="GO:0046872">
    <property type="term" value="F:metal ion binding"/>
    <property type="evidence" value="ECO:0007669"/>
    <property type="project" value="UniProtKB-KW"/>
</dbReference>
<dbReference type="InterPro" id="IPR000092">
    <property type="entry name" value="Polyprenyl_synt"/>
</dbReference>
<evidence type="ECO:0000256" key="6">
    <source>
        <dbReference type="ARBA" id="ARBA00034546"/>
    </source>
</evidence>
<keyword evidence="8" id="KW-1185">Reference proteome</keyword>
<dbReference type="SFLD" id="SFLDS00005">
    <property type="entry name" value="Isoprenoid_Synthase_Type_I"/>
    <property type="match status" value="1"/>
</dbReference>
<dbReference type="GO" id="GO:0004337">
    <property type="term" value="F:(2E,6E)-farnesyl diphosphate synthase activity"/>
    <property type="evidence" value="ECO:0007669"/>
    <property type="project" value="TreeGrafter"/>
</dbReference>
<keyword evidence="3" id="KW-0479">Metal-binding</keyword>
<evidence type="ECO:0000256" key="2">
    <source>
        <dbReference type="ARBA" id="ARBA00022679"/>
    </source>
</evidence>
<dbReference type="InterPro" id="IPR008949">
    <property type="entry name" value="Isoprenoid_synthase_dom_sf"/>
</dbReference>
<evidence type="ECO:0000313" key="9">
    <source>
        <dbReference type="WBParaSite" id="Pan_g4739.t1"/>
    </source>
</evidence>
<dbReference type="PANTHER" id="PTHR11525">
    <property type="entry name" value="FARNESYL-PYROPHOSPHATE SYNTHETASE"/>
    <property type="match status" value="1"/>
</dbReference>
<dbReference type="WBParaSite" id="Pan_g4739.t1">
    <property type="protein sequence ID" value="Pan_g4739.t1"/>
    <property type="gene ID" value="Pan_g4739"/>
</dbReference>
<dbReference type="PROSITE" id="PS00723">
    <property type="entry name" value="POLYPRENYL_SYNTHASE_1"/>
    <property type="match status" value="1"/>
</dbReference>
<sequence>MTLFANSAAPVQRLLLHTVPSLSSITGRHLSVSRRGVLPLHVVCMAPDLTTTSSPRFLGTAAAVAESNRPCATESGNEDASIMSSSPEQNPVDAVAVMDYFDSNLDSVTGRLRDDFAASFYQNLGPNEREILSKRFRNFFNHSVYGGKMTRSRLSFGVYNSLCRNISPADAQSALTVVLSIELLQATFLVIDDVMDGGETRRGKPCWHRMPEVGLTALNHALRLQNFVNISIMNAIPNHKNVGPILKTVWETIQISSDGQELDGLSASSENCTFDRYRQIVANKTSRYTFYYPMAVALLLADETAHLNEVLKISEAFGYFFQAQDDLLDFLDNDTASGKTCCDIREGKCTWFACKTIEKLANSPDKLDTFWKCYGSSDPSNVTRAREIMLECDLLADFRLFERDAIAKLNTQIAEFPLPAVRPALRIILQGLIGRKK</sequence>
<accession>A0A7E4VXV5</accession>
<keyword evidence="4" id="KW-0460">Magnesium</keyword>
<name>A0A7E4VXV5_PANRE</name>
<dbReference type="InterPro" id="IPR039702">
    <property type="entry name" value="FPS1-like"/>
</dbReference>